<reference evidence="3" key="1">
    <citation type="journal article" date="2014" name="Proc. Natl. Acad. Sci. U.S.A.">
        <title>Extensive sampling of basidiomycete genomes demonstrates inadequacy of the white-rot/brown-rot paradigm for wood decay fungi.</title>
        <authorList>
            <person name="Riley R."/>
            <person name="Salamov A.A."/>
            <person name="Brown D.W."/>
            <person name="Nagy L.G."/>
            <person name="Floudas D."/>
            <person name="Held B.W."/>
            <person name="Levasseur A."/>
            <person name="Lombard V."/>
            <person name="Morin E."/>
            <person name="Otillar R."/>
            <person name="Lindquist E.A."/>
            <person name="Sun H."/>
            <person name="LaButti K.M."/>
            <person name="Schmutz J."/>
            <person name="Jabbour D."/>
            <person name="Luo H."/>
            <person name="Baker S.E."/>
            <person name="Pisabarro A.G."/>
            <person name="Walton J.D."/>
            <person name="Blanchette R.A."/>
            <person name="Henrissat B."/>
            <person name="Martin F."/>
            <person name="Cullen D."/>
            <person name="Hibbett D.S."/>
            <person name="Grigoriev I.V."/>
        </authorList>
    </citation>
    <scope>NUCLEOTIDE SEQUENCE [LARGE SCALE GENOMIC DNA]</scope>
    <source>
        <strain evidence="3">CBS 339.88</strain>
    </source>
</reference>
<name>A0A067TA93_GALM3</name>
<gene>
    <name evidence="2" type="ORF">GALMADRAFT_1176376</name>
</gene>
<protein>
    <recommendedName>
        <fullName evidence="4">Secreted protein</fullName>
    </recommendedName>
</protein>
<keyword evidence="1" id="KW-0732">Signal</keyword>
<dbReference type="Proteomes" id="UP000027222">
    <property type="component" value="Unassembled WGS sequence"/>
</dbReference>
<keyword evidence="3" id="KW-1185">Reference proteome</keyword>
<evidence type="ECO:0008006" key="4">
    <source>
        <dbReference type="Google" id="ProtNLM"/>
    </source>
</evidence>
<dbReference type="HOGENOM" id="CLU_1447790_0_0_1"/>
<evidence type="ECO:0000313" key="2">
    <source>
        <dbReference type="EMBL" id="KDR80041.1"/>
    </source>
</evidence>
<dbReference type="EMBL" id="KL142372">
    <property type="protein sequence ID" value="KDR80041.1"/>
    <property type="molecule type" value="Genomic_DNA"/>
</dbReference>
<feature type="signal peptide" evidence="1">
    <location>
        <begin position="1"/>
        <end position="19"/>
    </location>
</feature>
<feature type="chain" id="PRO_5001649290" description="Secreted protein" evidence="1">
    <location>
        <begin position="20"/>
        <end position="187"/>
    </location>
</feature>
<sequence>MFANSALFPKLLFFLQGDASLKWIMLTAIWTNDFVDPLRFFCKSPTIFGNSSYDCSALSGPTASLTNTLGQDWKNQTIHRRDGGPHLWGQQALSATYWDACTKRGKKKRNCIGVMMHYAPAHSSLHGRIHHTSFDCPYCFLGGRDVFTEYITHSGLFFISIASRAKLTTHCGPLSHIFRLPPTMIVI</sequence>
<evidence type="ECO:0000256" key="1">
    <source>
        <dbReference type="SAM" id="SignalP"/>
    </source>
</evidence>
<evidence type="ECO:0000313" key="3">
    <source>
        <dbReference type="Proteomes" id="UP000027222"/>
    </source>
</evidence>
<accession>A0A067TA93</accession>
<organism evidence="2 3">
    <name type="scientific">Galerina marginata (strain CBS 339.88)</name>
    <dbReference type="NCBI Taxonomy" id="685588"/>
    <lineage>
        <taxon>Eukaryota</taxon>
        <taxon>Fungi</taxon>
        <taxon>Dikarya</taxon>
        <taxon>Basidiomycota</taxon>
        <taxon>Agaricomycotina</taxon>
        <taxon>Agaricomycetes</taxon>
        <taxon>Agaricomycetidae</taxon>
        <taxon>Agaricales</taxon>
        <taxon>Agaricineae</taxon>
        <taxon>Strophariaceae</taxon>
        <taxon>Galerina</taxon>
    </lineage>
</organism>
<dbReference type="AlphaFoldDB" id="A0A067TA93"/>
<proteinExistence type="predicted"/>